<dbReference type="InterPro" id="IPR003131">
    <property type="entry name" value="T1-type_BTB"/>
</dbReference>
<dbReference type="EMBL" id="CAJVQB010000409">
    <property type="protein sequence ID" value="CAG8487155.1"/>
    <property type="molecule type" value="Genomic_DNA"/>
</dbReference>
<dbReference type="InterPro" id="IPR011333">
    <property type="entry name" value="SKP1/BTB/POZ_sf"/>
</dbReference>
<dbReference type="Gene3D" id="3.30.710.10">
    <property type="entry name" value="Potassium Channel Kv1.1, Chain A"/>
    <property type="match status" value="1"/>
</dbReference>
<reference evidence="2 3" key="1">
    <citation type="submission" date="2021-06" db="EMBL/GenBank/DDBJ databases">
        <authorList>
            <person name="Kallberg Y."/>
            <person name="Tangrot J."/>
            <person name="Rosling A."/>
        </authorList>
    </citation>
    <scope>NUCLEOTIDE SEQUENCE [LARGE SCALE GENOMIC DNA]</scope>
    <source>
        <strain evidence="2 3">120-4 pot B 10/14</strain>
    </source>
</reference>
<protein>
    <submittedName>
        <fullName evidence="2">2402_t:CDS:1</fullName>
    </submittedName>
</protein>
<evidence type="ECO:0000259" key="1">
    <source>
        <dbReference type="Pfam" id="PF02214"/>
    </source>
</evidence>
<sequence>MAEDGEQKVILNYETYRSTLTKYLETLLGMMFSSRNETLLHPTNGNEYLFDRNGEAFRYIMIFYENRKIR</sequence>
<dbReference type="Proteomes" id="UP000789901">
    <property type="component" value="Unassembled WGS sequence"/>
</dbReference>
<evidence type="ECO:0000313" key="2">
    <source>
        <dbReference type="EMBL" id="CAG8487155.1"/>
    </source>
</evidence>
<name>A0ABM8VZM3_GIGMA</name>
<keyword evidence="3" id="KW-1185">Reference proteome</keyword>
<dbReference type="Pfam" id="PF02214">
    <property type="entry name" value="BTB_2"/>
    <property type="match status" value="1"/>
</dbReference>
<organism evidence="2 3">
    <name type="scientific">Gigaspora margarita</name>
    <dbReference type="NCBI Taxonomy" id="4874"/>
    <lineage>
        <taxon>Eukaryota</taxon>
        <taxon>Fungi</taxon>
        <taxon>Fungi incertae sedis</taxon>
        <taxon>Mucoromycota</taxon>
        <taxon>Glomeromycotina</taxon>
        <taxon>Glomeromycetes</taxon>
        <taxon>Diversisporales</taxon>
        <taxon>Gigasporaceae</taxon>
        <taxon>Gigaspora</taxon>
    </lineage>
</organism>
<feature type="domain" description="Potassium channel tetramerisation-type BTB" evidence="1">
    <location>
        <begin position="12"/>
        <end position="66"/>
    </location>
</feature>
<evidence type="ECO:0000313" key="3">
    <source>
        <dbReference type="Proteomes" id="UP000789901"/>
    </source>
</evidence>
<accession>A0ABM8VZM3</accession>
<gene>
    <name evidence="2" type="ORF">GMARGA_LOCUS1537</name>
</gene>
<comment type="caution">
    <text evidence="2">The sequence shown here is derived from an EMBL/GenBank/DDBJ whole genome shotgun (WGS) entry which is preliminary data.</text>
</comment>
<proteinExistence type="predicted"/>
<dbReference type="SUPFAM" id="SSF54695">
    <property type="entry name" value="POZ domain"/>
    <property type="match status" value="1"/>
</dbReference>